<evidence type="ECO:0000259" key="5">
    <source>
        <dbReference type="PROSITE" id="PS50931"/>
    </source>
</evidence>
<dbReference type="InterPro" id="IPR000847">
    <property type="entry name" value="LysR_HTH_N"/>
</dbReference>
<organism evidence="6 7">
    <name type="scientific">Candidatus Eubacterium avistercoris</name>
    <dbReference type="NCBI Taxonomy" id="2838567"/>
    <lineage>
        <taxon>Bacteria</taxon>
        <taxon>Bacillati</taxon>
        <taxon>Bacillota</taxon>
        <taxon>Clostridia</taxon>
        <taxon>Eubacteriales</taxon>
        <taxon>Eubacteriaceae</taxon>
        <taxon>Eubacterium</taxon>
    </lineage>
</organism>
<keyword evidence="4" id="KW-0804">Transcription</keyword>
<dbReference type="Pfam" id="PF00126">
    <property type="entry name" value="HTH_1"/>
    <property type="match status" value="1"/>
</dbReference>
<dbReference type="InterPro" id="IPR005119">
    <property type="entry name" value="LysR_subst-bd"/>
</dbReference>
<keyword evidence="3" id="KW-0238">DNA-binding</keyword>
<evidence type="ECO:0000256" key="3">
    <source>
        <dbReference type="ARBA" id="ARBA00023125"/>
    </source>
</evidence>
<accession>A0A9D2IHH9</accession>
<name>A0A9D2IHH9_9FIRM</name>
<protein>
    <submittedName>
        <fullName evidence="6">LysR family transcriptional regulator</fullName>
    </submittedName>
</protein>
<keyword evidence="2" id="KW-0805">Transcription regulation</keyword>
<dbReference type="AlphaFoldDB" id="A0A9D2IHH9"/>
<evidence type="ECO:0000256" key="1">
    <source>
        <dbReference type="ARBA" id="ARBA00009437"/>
    </source>
</evidence>
<dbReference type="PROSITE" id="PS50931">
    <property type="entry name" value="HTH_LYSR"/>
    <property type="match status" value="1"/>
</dbReference>
<dbReference type="GO" id="GO:0003700">
    <property type="term" value="F:DNA-binding transcription factor activity"/>
    <property type="evidence" value="ECO:0007669"/>
    <property type="project" value="InterPro"/>
</dbReference>
<dbReference type="SUPFAM" id="SSF53850">
    <property type="entry name" value="Periplasmic binding protein-like II"/>
    <property type="match status" value="1"/>
</dbReference>
<dbReference type="InterPro" id="IPR050950">
    <property type="entry name" value="HTH-type_LysR_regulators"/>
</dbReference>
<feature type="domain" description="HTH lysR-type" evidence="5">
    <location>
        <begin position="1"/>
        <end position="58"/>
    </location>
</feature>
<dbReference type="GO" id="GO:0003677">
    <property type="term" value="F:DNA binding"/>
    <property type="evidence" value="ECO:0007669"/>
    <property type="project" value="UniProtKB-KW"/>
</dbReference>
<evidence type="ECO:0000256" key="4">
    <source>
        <dbReference type="ARBA" id="ARBA00023163"/>
    </source>
</evidence>
<dbReference type="Gene3D" id="1.10.10.10">
    <property type="entry name" value="Winged helix-like DNA-binding domain superfamily/Winged helix DNA-binding domain"/>
    <property type="match status" value="1"/>
</dbReference>
<dbReference type="GO" id="GO:0005829">
    <property type="term" value="C:cytosol"/>
    <property type="evidence" value="ECO:0007669"/>
    <property type="project" value="TreeGrafter"/>
</dbReference>
<comment type="similarity">
    <text evidence="1">Belongs to the LysR transcriptional regulatory family.</text>
</comment>
<gene>
    <name evidence="6" type="ORF">IAA08_11520</name>
</gene>
<dbReference type="PANTHER" id="PTHR30419:SF8">
    <property type="entry name" value="NITROGEN ASSIMILATION TRANSCRIPTIONAL ACTIVATOR-RELATED"/>
    <property type="match status" value="1"/>
</dbReference>
<reference evidence="6" key="2">
    <citation type="submission" date="2021-04" db="EMBL/GenBank/DDBJ databases">
        <authorList>
            <person name="Gilroy R."/>
        </authorList>
    </citation>
    <scope>NUCLEOTIDE SEQUENCE</scope>
    <source>
        <strain evidence="6">CHK192-9172</strain>
    </source>
</reference>
<dbReference type="InterPro" id="IPR036390">
    <property type="entry name" value="WH_DNA-bd_sf"/>
</dbReference>
<dbReference type="InterPro" id="IPR036388">
    <property type="entry name" value="WH-like_DNA-bd_sf"/>
</dbReference>
<dbReference type="FunFam" id="1.10.10.10:FF:000001">
    <property type="entry name" value="LysR family transcriptional regulator"/>
    <property type="match status" value="1"/>
</dbReference>
<dbReference type="SUPFAM" id="SSF46785">
    <property type="entry name" value="Winged helix' DNA-binding domain"/>
    <property type="match status" value="1"/>
</dbReference>
<dbReference type="PRINTS" id="PR00039">
    <property type="entry name" value="HTHLYSR"/>
</dbReference>
<dbReference type="CDD" id="cd05466">
    <property type="entry name" value="PBP2_LTTR_substrate"/>
    <property type="match status" value="1"/>
</dbReference>
<dbReference type="Proteomes" id="UP000824024">
    <property type="component" value="Unassembled WGS sequence"/>
</dbReference>
<reference evidence="6" key="1">
    <citation type="journal article" date="2021" name="PeerJ">
        <title>Extensive microbial diversity within the chicken gut microbiome revealed by metagenomics and culture.</title>
        <authorList>
            <person name="Gilroy R."/>
            <person name="Ravi A."/>
            <person name="Getino M."/>
            <person name="Pursley I."/>
            <person name="Horton D.L."/>
            <person name="Alikhan N.F."/>
            <person name="Baker D."/>
            <person name="Gharbi K."/>
            <person name="Hall N."/>
            <person name="Watson M."/>
            <person name="Adriaenssens E.M."/>
            <person name="Foster-Nyarko E."/>
            <person name="Jarju S."/>
            <person name="Secka A."/>
            <person name="Antonio M."/>
            <person name="Oren A."/>
            <person name="Chaudhuri R.R."/>
            <person name="La Ragione R."/>
            <person name="Hildebrand F."/>
            <person name="Pallen M.J."/>
        </authorList>
    </citation>
    <scope>NUCLEOTIDE SEQUENCE</scope>
    <source>
        <strain evidence="6">CHK192-9172</strain>
    </source>
</reference>
<dbReference type="PANTHER" id="PTHR30419">
    <property type="entry name" value="HTH-TYPE TRANSCRIPTIONAL REGULATOR YBHD"/>
    <property type="match status" value="1"/>
</dbReference>
<evidence type="ECO:0000313" key="6">
    <source>
        <dbReference type="EMBL" id="HIZ08548.1"/>
    </source>
</evidence>
<evidence type="ECO:0000313" key="7">
    <source>
        <dbReference type="Proteomes" id="UP000824024"/>
    </source>
</evidence>
<dbReference type="EMBL" id="DXCH01000305">
    <property type="protein sequence ID" value="HIZ08548.1"/>
    <property type="molecule type" value="Genomic_DNA"/>
</dbReference>
<proteinExistence type="inferred from homology"/>
<dbReference type="Pfam" id="PF03466">
    <property type="entry name" value="LysR_substrate"/>
    <property type="match status" value="1"/>
</dbReference>
<evidence type="ECO:0000256" key="2">
    <source>
        <dbReference type="ARBA" id="ARBA00023015"/>
    </source>
</evidence>
<sequence>MEIRVLRYFLTVAREGSITKAADVLHVSQPTLSKQLMDLENELGKKLFLRGSRNITLTEAGMYLHKKASEIVELTDQTAADFQNMEEIVYGDIHIGSGETDAIRLVARVLKEIQKEHPQIRYHFFSGNAEDVKERLDSGLLDFGVLIEPTDIAKYDYIRLPTFDTWGILMPKDAPLAAKEYIEPGDLWGLPLITSRQKLIENEMSGWLGRNFKELNIVATYNLLYNASVMVEEGLGYALCLDRLINTTGNSSLCFRPLIPALKSSLDLVWKKYQSFSKSEQLFLERLQSRIYI</sequence>
<comment type="caution">
    <text evidence="6">The sequence shown here is derived from an EMBL/GenBank/DDBJ whole genome shotgun (WGS) entry which is preliminary data.</text>
</comment>
<dbReference type="Gene3D" id="3.40.190.10">
    <property type="entry name" value="Periplasmic binding protein-like II"/>
    <property type="match status" value="2"/>
</dbReference>